<comment type="cofactor">
    <cofactor evidence="7">
        <name>[4Fe-4S] cluster</name>
        <dbReference type="ChEBI" id="CHEBI:49883"/>
    </cofactor>
    <text evidence="7">Binds 1 [4Fe-4S] cluster per subunit.</text>
</comment>
<name>A0ABV4U797_9BACT</name>
<evidence type="ECO:0000256" key="1">
    <source>
        <dbReference type="ARBA" id="ARBA00005209"/>
    </source>
</evidence>
<dbReference type="CDD" id="cd06223">
    <property type="entry name" value="PRTases_typeI"/>
    <property type="match status" value="1"/>
</dbReference>
<dbReference type="EMBL" id="JBGUBD010000007">
    <property type="protein sequence ID" value="MFA9479182.1"/>
    <property type="molecule type" value="Genomic_DNA"/>
</dbReference>
<comment type="cofactor">
    <cofactor evidence="7">
        <name>Mg(2+)</name>
        <dbReference type="ChEBI" id="CHEBI:18420"/>
    </cofactor>
    <text evidence="7">Binds 1 Mg(2+) ion per subunit.</text>
</comment>
<dbReference type="RefSeq" id="WP_425346109.1">
    <property type="nucleotide sequence ID" value="NZ_JBGUBD010000007.1"/>
</dbReference>
<dbReference type="InterPro" id="IPR005854">
    <property type="entry name" value="PurF"/>
</dbReference>
<reference evidence="10 11" key="1">
    <citation type="submission" date="2024-08" db="EMBL/GenBank/DDBJ databases">
        <title>Whole-genome sequencing of halo(alkali)philic microorganisms from hypersaline lakes.</title>
        <authorList>
            <person name="Sorokin D.Y."/>
            <person name="Merkel A.Y."/>
            <person name="Messina E."/>
            <person name="Yakimov M."/>
        </authorList>
    </citation>
    <scope>NUCLEOTIDE SEQUENCE [LARGE SCALE GENOMIC DNA]</scope>
    <source>
        <strain evidence="10 11">AB-hyl4</strain>
    </source>
</reference>
<feature type="binding site" evidence="7">
    <location>
        <position position="354"/>
    </location>
    <ligand>
        <name>Mg(2+)</name>
        <dbReference type="ChEBI" id="CHEBI:18420"/>
    </ligand>
</feature>
<dbReference type="GO" id="GO:0004044">
    <property type="term" value="F:amidophosphoribosyltransferase activity"/>
    <property type="evidence" value="ECO:0007669"/>
    <property type="project" value="UniProtKB-EC"/>
</dbReference>
<sequence length="475" mass="52656">MDSAEAKHKCGVFGVWGSPQAAHLCYTALYAQQHRGQESAGIATNEAGQLRAHAGMGLVPEVFNERILSQLKGTAGIGHNRYSTTGSSRSCNAQPLMREYIGGQVALGHNGNLVNADLLREHYEQRGHMFQTSTDTEVILVLLASHHLSHDDPVVATLQHLQGAYSLVFLFDDRIEAVRDPWGWRPLVLGETTEGAPMVASETVAFDALGARFIREVEPGEIVTLSDRGVESRRFAESQTPAHCIFEHVYFANPSSQLFGETVQIVREKMGAKLAEEAPVDADYVVPMPDSGRSAALGYAVASGIPYREGIVPNRYVGRTFIQPTQSQRRTAVQLKLNVIDEIVRDKRIIVVDDSIVRGTTTRGKMAQLRKAGPKEIHLRISCPPIRHPCYFGIDFPDRTKLIAHNRTQEEIAEFLGVDSMHYLSLDGMLSCVNRPADNYCTACWSGQYRISPDRPVNKLDLERNQLRMFTDTST</sequence>
<feature type="binding site" evidence="7">
    <location>
        <position position="441"/>
    </location>
    <ligand>
        <name>[4Fe-4S] cluster</name>
        <dbReference type="ChEBI" id="CHEBI:49883"/>
    </ligand>
</feature>
<dbReference type="NCBIfam" id="TIGR01134">
    <property type="entry name" value="purF"/>
    <property type="match status" value="1"/>
</dbReference>
<dbReference type="InterPro" id="IPR017932">
    <property type="entry name" value="GATase_2_dom"/>
</dbReference>
<evidence type="ECO:0000256" key="7">
    <source>
        <dbReference type="HAMAP-Rule" id="MF_01931"/>
    </source>
</evidence>
<protein>
    <recommendedName>
        <fullName evidence="7">Amidophosphoribosyltransferase</fullName>
        <shortName evidence="7">ATase</shortName>
        <ecNumber evidence="7">2.4.2.14</ecNumber>
    </recommendedName>
    <alternativeName>
        <fullName evidence="7">Glutamine phosphoribosylpyrophosphate amidotransferase</fullName>
        <shortName evidence="7">GPATase</shortName>
    </alternativeName>
</protein>
<organism evidence="10 11">
    <name type="scientific">Natronomicrosphaera hydrolytica</name>
    <dbReference type="NCBI Taxonomy" id="3242702"/>
    <lineage>
        <taxon>Bacteria</taxon>
        <taxon>Pseudomonadati</taxon>
        <taxon>Planctomycetota</taxon>
        <taxon>Phycisphaerae</taxon>
        <taxon>Phycisphaerales</taxon>
        <taxon>Phycisphaeraceae</taxon>
        <taxon>Natronomicrosphaera</taxon>
    </lineage>
</organism>
<comment type="pathway">
    <text evidence="1 7 8">Purine metabolism; IMP biosynthesis via de novo pathway; N(1)-(5-phospho-D-ribosyl)glycinamide from 5-phospho-alpha-D-ribose 1-diphosphate: step 1/2.</text>
</comment>
<keyword evidence="7" id="KW-0004">4Fe-4S</keyword>
<keyword evidence="6 7" id="KW-0315">Glutamine amidotransferase</keyword>
<comment type="caution">
    <text evidence="10">The sequence shown here is derived from an EMBL/GenBank/DDBJ whole genome shotgun (WGS) entry which is preliminary data.</text>
</comment>
<comment type="similarity">
    <text evidence="2 7 8">In the C-terminal section; belongs to the purine/pyrimidine phosphoribosyltransferase family.</text>
</comment>
<comment type="catalytic activity">
    <reaction evidence="7 8">
        <text>5-phospho-beta-D-ribosylamine + L-glutamate + diphosphate = 5-phospho-alpha-D-ribose 1-diphosphate + L-glutamine + H2O</text>
        <dbReference type="Rhea" id="RHEA:14905"/>
        <dbReference type="ChEBI" id="CHEBI:15377"/>
        <dbReference type="ChEBI" id="CHEBI:29985"/>
        <dbReference type="ChEBI" id="CHEBI:33019"/>
        <dbReference type="ChEBI" id="CHEBI:58017"/>
        <dbReference type="ChEBI" id="CHEBI:58359"/>
        <dbReference type="ChEBI" id="CHEBI:58681"/>
        <dbReference type="EC" id="2.4.2.14"/>
    </reaction>
</comment>
<proteinExistence type="inferred from homology"/>
<accession>A0ABV4U797</accession>
<keyword evidence="11" id="KW-1185">Reference proteome</keyword>
<dbReference type="InterPro" id="IPR029057">
    <property type="entry name" value="PRTase-like"/>
</dbReference>
<evidence type="ECO:0000259" key="9">
    <source>
        <dbReference type="PROSITE" id="PS51278"/>
    </source>
</evidence>
<comment type="function">
    <text evidence="7">Catalyzes the formation of phosphoribosylamine from phosphoribosylpyrophosphate (PRPP) and glutamine.</text>
</comment>
<evidence type="ECO:0000256" key="6">
    <source>
        <dbReference type="ARBA" id="ARBA00022962"/>
    </source>
</evidence>
<evidence type="ECO:0000313" key="11">
    <source>
        <dbReference type="Proteomes" id="UP001575105"/>
    </source>
</evidence>
<dbReference type="SUPFAM" id="SSF53271">
    <property type="entry name" value="PRTase-like"/>
    <property type="match status" value="1"/>
</dbReference>
<evidence type="ECO:0000256" key="4">
    <source>
        <dbReference type="ARBA" id="ARBA00022679"/>
    </source>
</evidence>
<dbReference type="Pfam" id="PF13522">
    <property type="entry name" value="GATase_6"/>
    <property type="match status" value="1"/>
</dbReference>
<evidence type="ECO:0000313" key="10">
    <source>
        <dbReference type="EMBL" id="MFA9479182.1"/>
    </source>
</evidence>
<dbReference type="InterPro" id="IPR000836">
    <property type="entry name" value="PRTase_dom"/>
</dbReference>
<evidence type="ECO:0000256" key="8">
    <source>
        <dbReference type="PIRNR" id="PIRNR000485"/>
    </source>
</evidence>
<keyword evidence="4 7" id="KW-0808">Transferase</keyword>
<dbReference type="SUPFAM" id="SSF56235">
    <property type="entry name" value="N-terminal nucleophile aminohydrolases (Ntn hydrolases)"/>
    <property type="match status" value="1"/>
</dbReference>
<dbReference type="PROSITE" id="PS51278">
    <property type="entry name" value="GATASE_TYPE_2"/>
    <property type="match status" value="1"/>
</dbReference>
<feature type="binding site" evidence="7">
    <location>
        <position position="291"/>
    </location>
    <ligand>
        <name>Mg(2+)</name>
        <dbReference type="ChEBI" id="CHEBI:18420"/>
    </ligand>
</feature>
<feature type="active site" description="Nucleophile" evidence="7">
    <location>
        <position position="10"/>
    </location>
</feature>
<dbReference type="Gene3D" id="3.40.50.2020">
    <property type="match status" value="1"/>
</dbReference>
<evidence type="ECO:0000256" key="5">
    <source>
        <dbReference type="ARBA" id="ARBA00022755"/>
    </source>
</evidence>
<dbReference type="EC" id="2.4.2.14" evidence="7"/>
<gene>
    <name evidence="7 10" type="primary">purF</name>
    <name evidence="10" type="ORF">ACERK3_12895</name>
</gene>
<dbReference type="Gene3D" id="3.60.20.10">
    <property type="entry name" value="Glutamine Phosphoribosylpyrophosphate, subunit 1, domain 1"/>
    <property type="match status" value="1"/>
</dbReference>
<dbReference type="InterPro" id="IPR035584">
    <property type="entry name" value="PurF_N"/>
</dbReference>
<dbReference type="PANTHER" id="PTHR11907">
    <property type="entry name" value="AMIDOPHOSPHORIBOSYLTRANSFERASE"/>
    <property type="match status" value="1"/>
</dbReference>
<keyword evidence="5 7" id="KW-0658">Purine biosynthesis</keyword>
<feature type="binding site" evidence="7">
    <location>
        <position position="244"/>
    </location>
    <ligand>
        <name>[4Fe-4S] cluster</name>
        <dbReference type="ChEBI" id="CHEBI:49883"/>
    </ligand>
</feature>
<keyword evidence="7" id="KW-0460">Magnesium</keyword>
<keyword evidence="7" id="KW-0408">Iron</keyword>
<feature type="binding site" evidence="7">
    <location>
        <position position="390"/>
    </location>
    <ligand>
        <name>[4Fe-4S] cluster</name>
        <dbReference type="ChEBI" id="CHEBI:49883"/>
    </ligand>
</feature>
<evidence type="ECO:0000256" key="2">
    <source>
        <dbReference type="ARBA" id="ARBA00010138"/>
    </source>
</evidence>
<feature type="domain" description="Glutamine amidotransferase type-2" evidence="9">
    <location>
        <begin position="10"/>
        <end position="228"/>
    </location>
</feature>
<dbReference type="Proteomes" id="UP001575105">
    <property type="component" value="Unassembled WGS sequence"/>
</dbReference>
<evidence type="ECO:0000256" key="3">
    <source>
        <dbReference type="ARBA" id="ARBA00022676"/>
    </source>
</evidence>
<feature type="binding site" evidence="7">
    <location>
        <position position="444"/>
    </location>
    <ligand>
        <name>[4Fe-4S] cluster</name>
        <dbReference type="ChEBI" id="CHEBI:49883"/>
    </ligand>
</feature>
<feature type="binding site" evidence="7">
    <location>
        <position position="353"/>
    </location>
    <ligand>
        <name>Mg(2+)</name>
        <dbReference type="ChEBI" id="CHEBI:18420"/>
    </ligand>
</feature>
<dbReference type="PIRSF" id="PIRSF000485">
    <property type="entry name" value="Amd_phspho_trans"/>
    <property type="match status" value="1"/>
</dbReference>
<dbReference type="InterPro" id="IPR029055">
    <property type="entry name" value="Ntn_hydrolases_N"/>
</dbReference>
<keyword evidence="7" id="KW-0479">Metal-binding</keyword>
<dbReference type="HAMAP" id="MF_01931">
    <property type="entry name" value="PurF"/>
    <property type="match status" value="1"/>
</dbReference>
<keyword evidence="3 7" id="KW-0328">Glycosyltransferase</keyword>
<dbReference type="CDD" id="cd00715">
    <property type="entry name" value="GPATase_N"/>
    <property type="match status" value="1"/>
</dbReference>
<keyword evidence="7" id="KW-0411">Iron-sulfur</keyword>